<accession>Q0S0W1</accession>
<evidence type="ECO:0000313" key="3">
    <source>
        <dbReference type="Proteomes" id="UP000008710"/>
    </source>
</evidence>
<organism evidence="2 3">
    <name type="scientific">Rhodococcus jostii (strain RHA1)</name>
    <dbReference type="NCBI Taxonomy" id="101510"/>
    <lineage>
        <taxon>Bacteria</taxon>
        <taxon>Bacillati</taxon>
        <taxon>Actinomycetota</taxon>
        <taxon>Actinomycetes</taxon>
        <taxon>Mycobacteriales</taxon>
        <taxon>Nocardiaceae</taxon>
        <taxon>Rhodococcus</taxon>
    </lineage>
</organism>
<feature type="region of interest" description="Disordered" evidence="1">
    <location>
        <begin position="1"/>
        <end position="80"/>
    </location>
</feature>
<evidence type="ECO:0000313" key="2">
    <source>
        <dbReference type="EMBL" id="ABG98825.1"/>
    </source>
</evidence>
<dbReference type="EMBL" id="CP000431">
    <property type="protein sequence ID" value="ABG98825.1"/>
    <property type="molecule type" value="Genomic_DNA"/>
</dbReference>
<proteinExistence type="predicted"/>
<reference evidence="3" key="1">
    <citation type="journal article" date="2006" name="Proc. Natl. Acad. Sci. U.S.A.">
        <title>The complete genome of Rhodococcus sp. RHA1 provides insights into a catabolic powerhouse.</title>
        <authorList>
            <person name="McLeod M.P."/>
            <person name="Warren R.L."/>
            <person name="Hsiao W.W.L."/>
            <person name="Araki N."/>
            <person name="Myhre M."/>
            <person name="Fernandes C."/>
            <person name="Miyazawa D."/>
            <person name="Wong W."/>
            <person name="Lillquist A.L."/>
            <person name="Wang D."/>
            <person name="Dosanjh M."/>
            <person name="Hara H."/>
            <person name="Petrescu A."/>
            <person name="Morin R.D."/>
            <person name="Yang G."/>
            <person name="Stott J.M."/>
            <person name="Schein J.E."/>
            <person name="Shin H."/>
            <person name="Smailus D."/>
            <person name="Siddiqui A.S."/>
            <person name="Marra M.A."/>
            <person name="Jones S.J.M."/>
            <person name="Holt R."/>
            <person name="Brinkman F.S.L."/>
            <person name="Miyauchi K."/>
            <person name="Fukuda M."/>
            <person name="Davies J.E."/>
            <person name="Mohn W.W."/>
            <person name="Eltis L.D."/>
        </authorList>
    </citation>
    <scope>NUCLEOTIDE SEQUENCE [LARGE SCALE GENOMIC DNA]</scope>
    <source>
        <strain evidence="3">RHA1</strain>
    </source>
</reference>
<name>Q0S0W1_RHOJR</name>
<protein>
    <submittedName>
        <fullName evidence="2">Uncharacterized protein</fullName>
    </submittedName>
</protein>
<dbReference type="AlphaFoldDB" id="Q0S0W1"/>
<feature type="compositionally biased region" description="Polar residues" evidence="1">
    <location>
        <begin position="41"/>
        <end position="52"/>
    </location>
</feature>
<gene>
    <name evidence="2" type="ordered locus">RHA1_ro07059</name>
</gene>
<feature type="compositionally biased region" description="Basic and acidic residues" evidence="1">
    <location>
        <begin position="60"/>
        <end position="80"/>
    </location>
</feature>
<sequence>MLVSPQLNDGDAAYSDETRRHPSIDINPTRNVRTPIRIQRYTENSVLVTSRGTPRRSHRPSIEEYGRKDIHDWERKCRQP</sequence>
<evidence type="ECO:0000256" key="1">
    <source>
        <dbReference type="SAM" id="MobiDB-lite"/>
    </source>
</evidence>
<dbReference type="HOGENOM" id="CLU_2587402_0_0_11"/>
<dbReference type="KEGG" id="rha:RHA1_ro07059"/>
<dbReference type="Proteomes" id="UP000008710">
    <property type="component" value="Chromosome"/>
</dbReference>